<dbReference type="CDD" id="cd00082">
    <property type="entry name" value="HisKA"/>
    <property type="match status" value="1"/>
</dbReference>
<dbReference type="InterPro" id="IPR036097">
    <property type="entry name" value="HisK_dim/P_sf"/>
</dbReference>
<proteinExistence type="predicted"/>
<dbReference type="HOGENOM" id="CLU_000445_114_15_0"/>
<reference evidence="10 11" key="1">
    <citation type="journal article" date="2011" name="J. Bacteriol.">
        <title>Genome sequence of the verrucomicrobium Opitutus terrae PB90-1, an abundant inhabitant of rice paddy soil ecosystems.</title>
        <authorList>
            <person name="van Passel M.W."/>
            <person name="Kant R."/>
            <person name="Palva A."/>
            <person name="Copeland A."/>
            <person name="Lucas S."/>
            <person name="Lapidus A."/>
            <person name="Glavina del Rio T."/>
            <person name="Pitluck S."/>
            <person name="Goltsman E."/>
            <person name="Clum A."/>
            <person name="Sun H."/>
            <person name="Schmutz J."/>
            <person name="Larimer F.W."/>
            <person name="Land M.L."/>
            <person name="Hauser L."/>
            <person name="Kyrpides N."/>
            <person name="Mikhailova N."/>
            <person name="Richardson P.P."/>
            <person name="Janssen P.H."/>
            <person name="de Vos W.M."/>
            <person name="Smidt H."/>
        </authorList>
    </citation>
    <scope>NUCLEOTIDE SEQUENCE [LARGE SCALE GENOMIC DNA]</scope>
    <source>
        <strain evidence="11">DSM 11246 / JCM 15787 / PB90-1</strain>
    </source>
</reference>
<dbReference type="Pfam" id="PF02518">
    <property type="entry name" value="HATPase_c"/>
    <property type="match status" value="1"/>
</dbReference>
<dbReference type="InterPro" id="IPR003661">
    <property type="entry name" value="HisK_dim/P_dom"/>
</dbReference>
<comment type="caution">
    <text evidence="6">Lacks conserved residue(s) required for the propagation of feature annotation.</text>
</comment>
<dbReference type="Proteomes" id="UP000007013">
    <property type="component" value="Chromosome"/>
</dbReference>
<dbReference type="Gene3D" id="3.30.450.20">
    <property type="entry name" value="PAS domain"/>
    <property type="match status" value="2"/>
</dbReference>
<dbReference type="Pfam" id="PF00072">
    <property type="entry name" value="Response_reg"/>
    <property type="match status" value="1"/>
</dbReference>
<evidence type="ECO:0000256" key="7">
    <source>
        <dbReference type="SAM" id="MobiDB-lite"/>
    </source>
</evidence>
<dbReference type="InterPro" id="IPR004358">
    <property type="entry name" value="Sig_transdc_His_kin-like_C"/>
</dbReference>
<dbReference type="EMBL" id="CP001032">
    <property type="protein sequence ID" value="ACB73464.1"/>
    <property type="molecule type" value="Genomic_DNA"/>
</dbReference>
<dbReference type="PROSITE" id="PS50109">
    <property type="entry name" value="HIS_KIN"/>
    <property type="match status" value="1"/>
</dbReference>
<accession>B1ZN95</accession>
<dbReference type="AlphaFoldDB" id="B1ZN95"/>
<dbReference type="SUPFAM" id="SSF47384">
    <property type="entry name" value="Homodimeric domain of signal transducing histidine kinase"/>
    <property type="match status" value="1"/>
</dbReference>
<comment type="catalytic activity">
    <reaction evidence="1">
        <text>ATP + protein L-histidine = ADP + protein N-phospho-L-histidine.</text>
        <dbReference type="EC" id="2.7.13.3"/>
    </reaction>
</comment>
<feature type="region of interest" description="Disordered" evidence="7">
    <location>
        <begin position="1"/>
        <end position="25"/>
    </location>
</feature>
<evidence type="ECO:0000256" key="3">
    <source>
        <dbReference type="ARBA" id="ARBA00022553"/>
    </source>
</evidence>
<dbReference type="InterPro" id="IPR001789">
    <property type="entry name" value="Sig_transdc_resp-reg_receiver"/>
</dbReference>
<keyword evidence="3" id="KW-0597">Phosphoprotein</keyword>
<dbReference type="SMART" id="SM00387">
    <property type="entry name" value="HATPase_c"/>
    <property type="match status" value="1"/>
</dbReference>
<gene>
    <name evidence="10" type="ordered locus">Oter_0173</name>
</gene>
<protein>
    <recommendedName>
        <fullName evidence="2">histidine kinase</fullName>
        <ecNumber evidence="2">2.7.13.3</ecNumber>
    </recommendedName>
</protein>
<dbReference type="Gene3D" id="3.30.565.10">
    <property type="entry name" value="Histidine kinase-like ATPase, C-terminal domain"/>
    <property type="match status" value="1"/>
</dbReference>
<dbReference type="SMART" id="SM00448">
    <property type="entry name" value="REC"/>
    <property type="match status" value="1"/>
</dbReference>
<dbReference type="PROSITE" id="PS50110">
    <property type="entry name" value="RESPONSE_REGULATORY"/>
    <property type="match status" value="1"/>
</dbReference>
<dbReference type="Gene3D" id="1.10.287.130">
    <property type="match status" value="1"/>
</dbReference>
<dbReference type="eggNOG" id="COG2203">
    <property type="taxonomic scope" value="Bacteria"/>
</dbReference>
<feature type="domain" description="Response regulatory" evidence="9">
    <location>
        <begin position="708"/>
        <end position="821"/>
    </location>
</feature>
<keyword evidence="5 10" id="KW-0418">Kinase</keyword>
<dbReference type="KEGG" id="ote:Oter_0173"/>
<evidence type="ECO:0000313" key="11">
    <source>
        <dbReference type="Proteomes" id="UP000007013"/>
    </source>
</evidence>
<dbReference type="STRING" id="452637.Oter_0173"/>
<evidence type="ECO:0000313" key="10">
    <source>
        <dbReference type="EMBL" id="ACB73464.1"/>
    </source>
</evidence>
<keyword evidence="4" id="KW-0808">Transferase</keyword>
<dbReference type="InterPro" id="IPR029016">
    <property type="entry name" value="GAF-like_dom_sf"/>
</dbReference>
<feature type="compositionally biased region" description="Basic and acidic residues" evidence="7">
    <location>
        <begin position="684"/>
        <end position="693"/>
    </location>
</feature>
<dbReference type="Gene3D" id="3.40.50.2300">
    <property type="match status" value="1"/>
</dbReference>
<dbReference type="Pfam" id="PF00512">
    <property type="entry name" value="HisKA"/>
    <property type="match status" value="1"/>
</dbReference>
<feature type="domain" description="Histidine kinase" evidence="8">
    <location>
        <begin position="459"/>
        <end position="680"/>
    </location>
</feature>
<dbReference type="eggNOG" id="COG0745">
    <property type="taxonomic scope" value="Bacteria"/>
</dbReference>
<dbReference type="SMART" id="SM00065">
    <property type="entry name" value="GAF"/>
    <property type="match status" value="1"/>
</dbReference>
<evidence type="ECO:0000256" key="4">
    <source>
        <dbReference type="ARBA" id="ARBA00022679"/>
    </source>
</evidence>
<dbReference type="Pfam" id="PF13185">
    <property type="entry name" value="GAF_2"/>
    <property type="match status" value="1"/>
</dbReference>
<dbReference type="InterPro" id="IPR013656">
    <property type="entry name" value="PAS_4"/>
</dbReference>
<evidence type="ECO:0000256" key="6">
    <source>
        <dbReference type="PROSITE-ProRule" id="PRU00169"/>
    </source>
</evidence>
<dbReference type="InterPro" id="IPR003594">
    <property type="entry name" value="HATPase_dom"/>
</dbReference>
<dbReference type="InterPro" id="IPR003018">
    <property type="entry name" value="GAF"/>
</dbReference>
<dbReference type="SMART" id="SM00388">
    <property type="entry name" value="HisKA"/>
    <property type="match status" value="1"/>
</dbReference>
<evidence type="ECO:0000256" key="2">
    <source>
        <dbReference type="ARBA" id="ARBA00012438"/>
    </source>
</evidence>
<dbReference type="GO" id="GO:0000155">
    <property type="term" value="F:phosphorelay sensor kinase activity"/>
    <property type="evidence" value="ECO:0007669"/>
    <property type="project" value="InterPro"/>
</dbReference>
<dbReference type="EC" id="2.7.13.3" evidence="2"/>
<evidence type="ECO:0000256" key="5">
    <source>
        <dbReference type="ARBA" id="ARBA00022777"/>
    </source>
</evidence>
<dbReference type="InterPro" id="IPR011006">
    <property type="entry name" value="CheY-like_superfamily"/>
</dbReference>
<feature type="region of interest" description="Disordered" evidence="7">
    <location>
        <begin position="680"/>
        <end position="705"/>
    </location>
</feature>
<keyword evidence="11" id="KW-1185">Reference proteome</keyword>
<dbReference type="RefSeq" id="WP_012373002.1">
    <property type="nucleotide sequence ID" value="NC_010571.1"/>
</dbReference>
<dbReference type="PANTHER" id="PTHR43547:SF2">
    <property type="entry name" value="HYBRID SIGNAL TRANSDUCTION HISTIDINE KINASE C"/>
    <property type="match status" value="1"/>
</dbReference>
<evidence type="ECO:0000259" key="9">
    <source>
        <dbReference type="PROSITE" id="PS50110"/>
    </source>
</evidence>
<dbReference type="InterPro" id="IPR036890">
    <property type="entry name" value="HATPase_C_sf"/>
</dbReference>
<dbReference type="SUPFAM" id="SSF52172">
    <property type="entry name" value="CheY-like"/>
    <property type="match status" value="1"/>
</dbReference>
<dbReference type="SUPFAM" id="SSF55781">
    <property type="entry name" value="GAF domain-like"/>
    <property type="match status" value="1"/>
</dbReference>
<name>B1ZN95_OPITP</name>
<dbReference type="Gene3D" id="3.30.450.40">
    <property type="match status" value="1"/>
</dbReference>
<dbReference type="InterPro" id="IPR035965">
    <property type="entry name" value="PAS-like_dom_sf"/>
</dbReference>
<dbReference type="PRINTS" id="PR00344">
    <property type="entry name" value="BCTRLSENSOR"/>
</dbReference>
<evidence type="ECO:0000256" key="1">
    <source>
        <dbReference type="ARBA" id="ARBA00000085"/>
    </source>
</evidence>
<dbReference type="eggNOG" id="COG2205">
    <property type="taxonomic scope" value="Bacteria"/>
</dbReference>
<sequence length="824" mass="88792">MPVRSATLSPHSLPIGGGGAQADDEHGTHRLIQVDPNWRIETIHPDVLAMFAIADRTMAELEGTVLWDAFPGWIGTAAERKLRTAMHRRTPDDFELHYPASGMSIDVRLRPADTSLAIQLRDTTPARAPGESMARSRDRAEAPQITDTLPVPVANLACAFDRAGRLTHASVALLDRWKVRLPEAKGRTVLELNYPPALGERLHRQIQRVIATGEPVTDQVTYPVPGGRTESHEHIFSPLLGEDGTVHGVAGAIRIVAGPPTVAPKPVAPRIDGEVQRAKVLGELAADVFAADPGRLPLTALFERIGTAIGAECHFHHTVVEGRSWLRLECSAGLEPELLGALNELPFGRELPGLVAQHRRPMILHDLQKNPTLEGAALRDLQLDACAGHPLLAGDRLLGTLLFGTRWRPRFTEDELHFLQSAAALVAARLSGESAAAQAEQKAEPAARAAVLKEEFLNAVVQELRVPLESTLLQIRALAGQAGVPEHLRFELEAIARNLTTESRLVNDLLDLTRIARGELSIEHNFVNLHAVLRDALGSVKPELAEHGIVLAMNVPDVAPQVRGDAVRLQQVFWNLLKRAIRSSPRGGIVSVRLSLTPSLHAAVTITDSGHPLPPEQTQRALEPWSLAATEADEAGAGGPRGFGMATVRKIVELHSGRIHVGPPKTDGGTSFTVELPLAPETGRAGKEPDAARGRPAKRTPAHTQQRKILLVEDQPDTREALLVLLRQWKHEVIVATSVREARGLARMHPFDLVISAVSLSDGSGYELMAGLRLDHGLSGIALVGNGTEQDSALGRSAGFAARLAKPVSIEALEKALAAVLPTN</sequence>
<feature type="compositionally biased region" description="Polar residues" evidence="7">
    <location>
        <begin position="1"/>
        <end position="10"/>
    </location>
</feature>
<organism evidence="10 11">
    <name type="scientific">Opitutus terrae (strain DSM 11246 / JCM 15787 / PB90-1)</name>
    <dbReference type="NCBI Taxonomy" id="452637"/>
    <lineage>
        <taxon>Bacteria</taxon>
        <taxon>Pseudomonadati</taxon>
        <taxon>Verrucomicrobiota</taxon>
        <taxon>Opitutia</taxon>
        <taxon>Opitutales</taxon>
        <taxon>Opitutaceae</taxon>
        <taxon>Opitutus</taxon>
    </lineage>
</organism>
<dbReference type="SUPFAM" id="SSF55785">
    <property type="entry name" value="PYP-like sensor domain (PAS domain)"/>
    <property type="match status" value="1"/>
</dbReference>
<dbReference type="PANTHER" id="PTHR43547">
    <property type="entry name" value="TWO-COMPONENT HISTIDINE KINASE"/>
    <property type="match status" value="1"/>
</dbReference>
<dbReference type="InterPro" id="IPR005467">
    <property type="entry name" value="His_kinase_dom"/>
</dbReference>
<evidence type="ECO:0000259" key="8">
    <source>
        <dbReference type="PROSITE" id="PS50109"/>
    </source>
</evidence>
<dbReference type="OrthoDB" id="9760752at2"/>
<dbReference type="SUPFAM" id="SSF55874">
    <property type="entry name" value="ATPase domain of HSP90 chaperone/DNA topoisomerase II/histidine kinase"/>
    <property type="match status" value="1"/>
</dbReference>
<dbReference type="Pfam" id="PF08448">
    <property type="entry name" value="PAS_4"/>
    <property type="match status" value="1"/>
</dbReference>